<keyword evidence="3" id="KW-1185">Reference proteome</keyword>
<evidence type="ECO:0000313" key="3">
    <source>
        <dbReference type="Proteomes" id="UP001501536"/>
    </source>
</evidence>
<dbReference type="Pfam" id="PF11255">
    <property type="entry name" value="DUF3054"/>
    <property type="match status" value="1"/>
</dbReference>
<keyword evidence="1" id="KW-0812">Transmembrane</keyword>
<feature type="transmembrane region" description="Helical" evidence="1">
    <location>
        <begin position="66"/>
        <end position="83"/>
    </location>
</feature>
<dbReference type="RefSeq" id="WP_344879168.1">
    <property type="nucleotide sequence ID" value="NZ_BAABCJ010000001.1"/>
</dbReference>
<comment type="caution">
    <text evidence="2">The sequence shown here is derived from an EMBL/GenBank/DDBJ whole genome shotgun (WGS) entry which is preliminary data.</text>
</comment>
<sequence>MRPVWLLLIDLALVVGFAALGRQQHDLPLTAPGILATAAPFMIALVAMSAVSHFPRTHSRLWPQGVLVWAGTVSFGLALRLLFGDTAAVAFVVVATVSLGVLLLGRRALSGLALRRASARSTAAS</sequence>
<protein>
    <recommendedName>
        <fullName evidence="4">DUF3054 domain-containing protein</fullName>
    </recommendedName>
</protein>
<dbReference type="InterPro" id="IPR021414">
    <property type="entry name" value="DUF3054"/>
</dbReference>
<evidence type="ECO:0008006" key="4">
    <source>
        <dbReference type="Google" id="ProtNLM"/>
    </source>
</evidence>
<name>A0ABP7CTA9_9MICC</name>
<evidence type="ECO:0000256" key="1">
    <source>
        <dbReference type="SAM" id="Phobius"/>
    </source>
</evidence>
<feature type="transmembrane region" description="Helical" evidence="1">
    <location>
        <begin position="34"/>
        <end position="54"/>
    </location>
</feature>
<gene>
    <name evidence="2" type="ORF">GCM10022377_03890</name>
</gene>
<keyword evidence="1" id="KW-0472">Membrane</keyword>
<dbReference type="EMBL" id="BAABCJ010000001">
    <property type="protein sequence ID" value="GAA3694487.1"/>
    <property type="molecule type" value="Genomic_DNA"/>
</dbReference>
<proteinExistence type="predicted"/>
<reference evidence="3" key="1">
    <citation type="journal article" date="2019" name="Int. J. Syst. Evol. Microbiol.">
        <title>The Global Catalogue of Microorganisms (GCM) 10K type strain sequencing project: providing services to taxonomists for standard genome sequencing and annotation.</title>
        <authorList>
            <consortium name="The Broad Institute Genomics Platform"/>
            <consortium name="The Broad Institute Genome Sequencing Center for Infectious Disease"/>
            <person name="Wu L."/>
            <person name="Ma J."/>
        </authorList>
    </citation>
    <scope>NUCLEOTIDE SEQUENCE [LARGE SCALE GENOMIC DNA]</scope>
    <source>
        <strain evidence="3">JCM 16961</strain>
    </source>
</reference>
<organism evidence="2 3">
    <name type="scientific">Zhihengliuella alba</name>
    <dbReference type="NCBI Taxonomy" id="547018"/>
    <lineage>
        <taxon>Bacteria</taxon>
        <taxon>Bacillati</taxon>
        <taxon>Actinomycetota</taxon>
        <taxon>Actinomycetes</taxon>
        <taxon>Micrococcales</taxon>
        <taxon>Micrococcaceae</taxon>
        <taxon>Zhihengliuella</taxon>
    </lineage>
</organism>
<evidence type="ECO:0000313" key="2">
    <source>
        <dbReference type="EMBL" id="GAA3694487.1"/>
    </source>
</evidence>
<feature type="transmembrane region" description="Helical" evidence="1">
    <location>
        <begin position="89"/>
        <end position="109"/>
    </location>
</feature>
<dbReference type="Proteomes" id="UP001501536">
    <property type="component" value="Unassembled WGS sequence"/>
</dbReference>
<accession>A0ABP7CTA9</accession>
<keyword evidence="1" id="KW-1133">Transmembrane helix</keyword>